<dbReference type="EMBL" id="AQQO01000369">
    <property type="protein sequence ID" value="EON87291.1"/>
    <property type="molecule type" value="Genomic_DNA"/>
</dbReference>
<evidence type="ECO:0000313" key="1">
    <source>
        <dbReference type="EMBL" id="EON87291.1"/>
    </source>
</evidence>
<keyword evidence="2" id="KW-1185">Reference proteome</keyword>
<comment type="caution">
    <text evidence="1">The sequence shown here is derived from an EMBL/GenBank/DDBJ whole genome shotgun (WGS) entry which is preliminary data.</text>
</comment>
<sequence>MLLKWNSVDQLPGAKVTQIGASVTAFYAARCGNKAYRLAGVALGLAFTSATLCRGVDVAWWRAPAKGKDIRPQHTDLMSG</sequence>
<accession>R8ALS7</accession>
<organism evidence="1 2">
    <name type="scientific">Plesiomonas shigelloides 302-73</name>
    <dbReference type="NCBI Taxonomy" id="1315976"/>
    <lineage>
        <taxon>Bacteria</taxon>
        <taxon>Pseudomonadati</taxon>
        <taxon>Pseudomonadota</taxon>
        <taxon>Gammaproteobacteria</taxon>
        <taxon>Enterobacterales</taxon>
        <taxon>Enterobacteriaceae</taxon>
        <taxon>Plesiomonas</taxon>
    </lineage>
</organism>
<gene>
    <name evidence="1" type="ORF">PLESHI_16402</name>
</gene>
<evidence type="ECO:0000313" key="2">
    <source>
        <dbReference type="Proteomes" id="UP000014012"/>
    </source>
</evidence>
<dbReference type="AlphaFoldDB" id="R8ALS7"/>
<name>R8ALS7_PLESH</name>
<proteinExistence type="predicted"/>
<dbReference type="HOGENOM" id="CLU_2586719_0_0_6"/>
<dbReference type="Proteomes" id="UP000014012">
    <property type="component" value="Unassembled WGS sequence"/>
</dbReference>
<reference evidence="1 2" key="1">
    <citation type="journal article" date="2013" name="Genome Announc.">
        <title>Genome Sequence of Plesiomonas shigelloides Strain 302-73 (Serotype O1).</title>
        <authorList>
            <person name="Pique N."/>
            <person name="Aquilini E."/>
            <person name="Alioto T."/>
            <person name="Minana-Galbis D."/>
            <person name="Tomas J.M."/>
        </authorList>
    </citation>
    <scope>NUCLEOTIDE SEQUENCE [LARGE SCALE GENOMIC DNA]</scope>
    <source>
        <strain evidence="1 2">302-73</strain>
    </source>
</reference>
<protein>
    <submittedName>
        <fullName evidence="1">Uncharacterized protein</fullName>
    </submittedName>
</protein>